<dbReference type="PROSITE" id="PS01031">
    <property type="entry name" value="SHSP"/>
    <property type="match status" value="1"/>
</dbReference>
<dbReference type="Gene3D" id="2.60.40.790">
    <property type="match status" value="1"/>
</dbReference>
<dbReference type="Proteomes" id="UP000199289">
    <property type="component" value="Unassembled WGS sequence"/>
</dbReference>
<reference evidence="6" key="1">
    <citation type="submission" date="2016-10" db="EMBL/GenBank/DDBJ databases">
        <authorList>
            <person name="de Groot N.N."/>
        </authorList>
    </citation>
    <scope>NUCLEOTIDE SEQUENCE [LARGE SCALE GENOMIC DNA]</scope>
    <source>
        <strain evidence="6">CGMCC 1.12397</strain>
    </source>
</reference>
<evidence type="ECO:0000313" key="8">
    <source>
        <dbReference type="Proteomes" id="UP000255421"/>
    </source>
</evidence>
<dbReference type="RefSeq" id="WP_092537448.1">
    <property type="nucleotide sequence ID" value="NZ_FNKQ01000003.1"/>
</dbReference>
<reference evidence="5 8" key="3">
    <citation type="submission" date="2018-07" db="EMBL/GenBank/DDBJ databases">
        <title>Genome sequence of extremly halophilic archaeon Halopelagius longus strain BC12-B1.</title>
        <authorList>
            <person name="Zhang X."/>
        </authorList>
    </citation>
    <scope>NUCLEOTIDE SEQUENCE [LARGE SCALE GENOMIC DNA]</scope>
    <source>
        <strain evidence="5 8">BC12-B1</strain>
    </source>
</reference>
<feature type="compositionally biased region" description="Acidic residues" evidence="3">
    <location>
        <begin position="133"/>
        <end position="158"/>
    </location>
</feature>
<evidence type="ECO:0000256" key="3">
    <source>
        <dbReference type="SAM" id="MobiDB-lite"/>
    </source>
</evidence>
<keyword evidence="8" id="KW-1185">Reference proteome</keyword>
<evidence type="ECO:0000313" key="5">
    <source>
        <dbReference type="EMBL" id="RDI71218.1"/>
    </source>
</evidence>
<feature type="compositionally biased region" description="Acidic residues" evidence="3">
    <location>
        <begin position="167"/>
        <end position="181"/>
    </location>
</feature>
<dbReference type="Proteomes" id="UP000255421">
    <property type="component" value="Unassembled WGS sequence"/>
</dbReference>
<evidence type="ECO:0000256" key="1">
    <source>
        <dbReference type="PROSITE-ProRule" id="PRU00285"/>
    </source>
</evidence>
<dbReference type="InterPro" id="IPR002068">
    <property type="entry name" value="A-crystallin/Hsp20_dom"/>
</dbReference>
<evidence type="ECO:0000256" key="2">
    <source>
        <dbReference type="RuleBase" id="RU003616"/>
    </source>
</evidence>
<dbReference type="AlphaFoldDB" id="A0A1H1D8C4"/>
<protein>
    <submittedName>
        <fullName evidence="5">Hsp20/alpha crystallin family protein</fullName>
    </submittedName>
    <submittedName>
        <fullName evidence="6">Molecular chaperone IbpA, HSP20 family</fullName>
    </submittedName>
</protein>
<comment type="similarity">
    <text evidence="1 2">Belongs to the small heat shock protein (HSP20) family.</text>
</comment>
<dbReference type="Pfam" id="PF00011">
    <property type="entry name" value="HSP20"/>
    <property type="match status" value="1"/>
</dbReference>
<dbReference type="SUPFAM" id="SSF49764">
    <property type="entry name" value="HSP20-like chaperones"/>
    <property type="match status" value="1"/>
</dbReference>
<evidence type="ECO:0000313" key="6">
    <source>
        <dbReference type="EMBL" id="SDQ72692.1"/>
    </source>
</evidence>
<gene>
    <name evidence="5" type="ORF">DWB78_05420</name>
    <name evidence="6" type="ORF">SAMN05216278_2280</name>
</gene>
<evidence type="ECO:0000259" key="4">
    <source>
        <dbReference type="PROSITE" id="PS01031"/>
    </source>
</evidence>
<dbReference type="EMBL" id="FNKQ01000003">
    <property type="protein sequence ID" value="SDQ72692.1"/>
    <property type="molecule type" value="Genomic_DNA"/>
</dbReference>
<dbReference type="EMBL" id="QQST01000001">
    <property type="protein sequence ID" value="RDI71218.1"/>
    <property type="molecule type" value="Genomic_DNA"/>
</dbReference>
<feature type="compositionally biased region" description="Basic and acidic residues" evidence="3">
    <location>
        <begin position="123"/>
        <end position="132"/>
    </location>
</feature>
<dbReference type="InterPro" id="IPR008978">
    <property type="entry name" value="HSP20-like_chaperone"/>
</dbReference>
<name>A0A1H1D8C4_9EURY</name>
<feature type="region of interest" description="Disordered" evidence="3">
    <location>
        <begin position="123"/>
        <end position="181"/>
    </location>
</feature>
<dbReference type="OrthoDB" id="210205at2157"/>
<reference evidence="7" key="2">
    <citation type="submission" date="2016-10" db="EMBL/GenBank/DDBJ databases">
        <authorList>
            <person name="Varghese N."/>
            <person name="Submissions S."/>
        </authorList>
    </citation>
    <scope>NUCLEOTIDE SEQUENCE [LARGE SCALE GENOMIC DNA]</scope>
    <source>
        <strain evidence="7">CGMCC 1.12397</strain>
    </source>
</reference>
<evidence type="ECO:0000313" key="7">
    <source>
        <dbReference type="Proteomes" id="UP000199289"/>
    </source>
</evidence>
<proteinExistence type="inferred from homology"/>
<dbReference type="CDD" id="cd06464">
    <property type="entry name" value="ACD_sHsps-like"/>
    <property type="match status" value="1"/>
</dbReference>
<sequence>MSGLKEFGESAAKSVLERIGRGVGRVQERKPLPYDVLESDDAYLVVFDAPGAQRSDVQVRFLDGEVEVRIDRFRDFHEGFDMRFPGRGLSLDGSAELPDGASVDATDATATLASNGTLRVRIPKDDEARDVEVTEEGEETDELGSDGDSDVEMSDVEETVSQSEGETVGDGDALESDYRDE</sequence>
<accession>A0A1H1D8C4</accession>
<organism evidence="6 7">
    <name type="scientific">Halopelagius longus</name>
    <dbReference type="NCBI Taxonomy" id="1236180"/>
    <lineage>
        <taxon>Archaea</taxon>
        <taxon>Methanobacteriati</taxon>
        <taxon>Methanobacteriota</taxon>
        <taxon>Stenosarchaea group</taxon>
        <taxon>Halobacteria</taxon>
        <taxon>Halobacteriales</taxon>
        <taxon>Haloferacaceae</taxon>
    </lineage>
</organism>
<feature type="domain" description="SHSP" evidence="4">
    <location>
        <begin position="23"/>
        <end position="139"/>
    </location>
</feature>